<feature type="domain" description="Guanylate cyclase" evidence="8">
    <location>
        <begin position="1"/>
        <end position="110"/>
    </location>
</feature>
<evidence type="ECO:0000256" key="3">
    <source>
        <dbReference type="ARBA" id="ARBA00022741"/>
    </source>
</evidence>
<keyword evidence="6" id="KW-0456">Lyase</keyword>
<dbReference type="GO" id="GO:0001653">
    <property type="term" value="F:peptide receptor activity"/>
    <property type="evidence" value="ECO:0007669"/>
    <property type="project" value="TreeGrafter"/>
</dbReference>
<evidence type="ECO:0000313" key="9">
    <source>
        <dbReference type="EMBL" id="KAK3245729.1"/>
    </source>
</evidence>
<comment type="subcellular location">
    <subcellularLocation>
        <location evidence="1">Membrane</location>
    </subcellularLocation>
</comment>
<proteinExistence type="predicted"/>
<organism evidence="9 10">
    <name type="scientific">Cymbomonas tetramitiformis</name>
    <dbReference type="NCBI Taxonomy" id="36881"/>
    <lineage>
        <taxon>Eukaryota</taxon>
        <taxon>Viridiplantae</taxon>
        <taxon>Chlorophyta</taxon>
        <taxon>Pyramimonadophyceae</taxon>
        <taxon>Pyramimonadales</taxon>
        <taxon>Pyramimonadaceae</taxon>
        <taxon>Cymbomonas</taxon>
    </lineage>
</organism>
<evidence type="ECO:0000256" key="6">
    <source>
        <dbReference type="ARBA" id="ARBA00023239"/>
    </source>
</evidence>
<dbReference type="PANTHER" id="PTHR11920">
    <property type="entry name" value="GUANYLYL CYCLASE"/>
    <property type="match status" value="1"/>
</dbReference>
<evidence type="ECO:0000256" key="2">
    <source>
        <dbReference type="ARBA" id="ARBA00022692"/>
    </source>
</evidence>
<dbReference type="SUPFAM" id="SSF55073">
    <property type="entry name" value="Nucleotide cyclase"/>
    <property type="match status" value="1"/>
</dbReference>
<protein>
    <recommendedName>
        <fullName evidence="8">Guanylate cyclase domain-containing protein</fullName>
    </recommendedName>
</protein>
<dbReference type="PROSITE" id="PS50125">
    <property type="entry name" value="GUANYLATE_CYCLASE_2"/>
    <property type="match status" value="1"/>
</dbReference>
<dbReference type="GO" id="GO:0004016">
    <property type="term" value="F:adenylate cyclase activity"/>
    <property type="evidence" value="ECO:0007669"/>
    <property type="project" value="TreeGrafter"/>
</dbReference>
<evidence type="ECO:0000256" key="7">
    <source>
        <dbReference type="SAM" id="MobiDB-lite"/>
    </source>
</evidence>
<evidence type="ECO:0000313" key="10">
    <source>
        <dbReference type="Proteomes" id="UP001190700"/>
    </source>
</evidence>
<sequence length="211" mass="23332">MDMLDRLYGQFDQLVRKHKLFKVETIGDAYMAVGNLRHDACDHAADVVRFSMDVVEAASKLPVHLSRPELGYISIRVGCHSGPVVASVVGTINPRYCLFGDTVNTASRMESNSEANCINISASTATLISESSTSGLHGHLVDRGLIEVKGKGPMQTYWIKEYTPSVMRSATLRLDSPTESFSKRQRSRSHNGMSFERPSLDLRDVDIEALL</sequence>
<keyword evidence="5" id="KW-0472">Membrane</keyword>
<dbReference type="GO" id="GO:0007168">
    <property type="term" value="P:receptor guanylyl cyclase signaling pathway"/>
    <property type="evidence" value="ECO:0007669"/>
    <property type="project" value="TreeGrafter"/>
</dbReference>
<dbReference type="Pfam" id="PF00211">
    <property type="entry name" value="Guanylate_cyc"/>
    <property type="match status" value="1"/>
</dbReference>
<keyword evidence="4" id="KW-1133">Transmembrane helix</keyword>
<dbReference type="InterPro" id="IPR050401">
    <property type="entry name" value="Cyclic_nucleotide_synthase"/>
</dbReference>
<dbReference type="GO" id="GO:0005886">
    <property type="term" value="C:plasma membrane"/>
    <property type="evidence" value="ECO:0007669"/>
    <property type="project" value="TreeGrafter"/>
</dbReference>
<dbReference type="InterPro" id="IPR029787">
    <property type="entry name" value="Nucleotide_cyclase"/>
</dbReference>
<reference evidence="9 10" key="1">
    <citation type="journal article" date="2015" name="Genome Biol. Evol.">
        <title>Comparative Genomics of a Bacterivorous Green Alga Reveals Evolutionary Causalities and Consequences of Phago-Mixotrophic Mode of Nutrition.</title>
        <authorList>
            <person name="Burns J.A."/>
            <person name="Paasch A."/>
            <person name="Narechania A."/>
            <person name="Kim E."/>
        </authorList>
    </citation>
    <scope>NUCLEOTIDE SEQUENCE [LARGE SCALE GENOMIC DNA]</scope>
    <source>
        <strain evidence="9 10">PLY_AMNH</strain>
    </source>
</reference>
<name>A0AAE0C0V8_9CHLO</name>
<gene>
    <name evidence="9" type="ORF">CYMTET_44720</name>
</gene>
<keyword evidence="2" id="KW-0812">Transmembrane</keyword>
<evidence type="ECO:0000256" key="4">
    <source>
        <dbReference type="ARBA" id="ARBA00022989"/>
    </source>
</evidence>
<dbReference type="CDD" id="cd07302">
    <property type="entry name" value="CHD"/>
    <property type="match status" value="1"/>
</dbReference>
<dbReference type="EMBL" id="LGRX02030356">
    <property type="protein sequence ID" value="KAK3245729.1"/>
    <property type="molecule type" value="Genomic_DNA"/>
</dbReference>
<dbReference type="PANTHER" id="PTHR11920:SF335">
    <property type="entry name" value="GUANYLATE CYCLASE"/>
    <property type="match status" value="1"/>
</dbReference>
<accession>A0AAE0C0V8</accession>
<dbReference type="InterPro" id="IPR001054">
    <property type="entry name" value="A/G_cyclase"/>
</dbReference>
<dbReference type="GO" id="GO:0000166">
    <property type="term" value="F:nucleotide binding"/>
    <property type="evidence" value="ECO:0007669"/>
    <property type="project" value="UniProtKB-KW"/>
</dbReference>
<evidence type="ECO:0000259" key="8">
    <source>
        <dbReference type="PROSITE" id="PS50125"/>
    </source>
</evidence>
<evidence type="ECO:0000256" key="1">
    <source>
        <dbReference type="ARBA" id="ARBA00004370"/>
    </source>
</evidence>
<dbReference type="AlphaFoldDB" id="A0AAE0C0V8"/>
<dbReference type="GO" id="GO:0035556">
    <property type="term" value="P:intracellular signal transduction"/>
    <property type="evidence" value="ECO:0007669"/>
    <property type="project" value="InterPro"/>
</dbReference>
<feature type="region of interest" description="Disordered" evidence="7">
    <location>
        <begin position="173"/>
        <end position="195"/>
    </location>
</feature>
<comment type="caution">
    <text evidence="9">The sequence shown here is derived from an EMBL/GenBank/DDBJ whole genome shotgun (WGS) entry which is preliminary data.</text>
</comment>
<dbReference type="Proteomes" id="UP001190700">
    <property type="component" value="Unassembled WGS sequence"/>
</dbReference>
<keyword evidence="3" id="KW-0547">Nucleotide-binding</keyword>
<dbReference type="GO" id="GO:0004383">
    <property type="term" value="F:guanylate cyclase activity"/>
    <property type="evidence" value="ECO:0007669"/>
    <property type="project" value="TreeGrafter"/>
</dbReference>
<dbReference type="Gene3D" id="3.30.70.1230">
    <property type="entry name" value="Nucleotide cyclase"/>
    <property type="match status" value="1"/>
</dbReference>
<keyword evidence="10" id="KW-1185">Reference proteome</keyword>
<dbReference type="SMART" id="SM00044">
    <property type="entry name" value="CYCc"/>
    <property type="match status" value="1"/>
</dbReference>
<evidence type="ECO:0000256" key="5">
    <source>
        <dbReference type="ARBA" id="ARBA00023136"/>
    </source>
</evidence>